<dbReference type="InterPro" id="IPR012337">
    <property type="entry name" value="RNaseH-like_sf"/>
</dbReference>
<name>A0A8B8FWH4_9HEMI</name>
<organism evidence="3 4">
    <name type="scientific">Sipha flava</name>
    <name type="common">yellow sugarcane aphid</name>
    <dbReference type="NCBI Taxonomy" id="143950"/>
    <lineage>
        <taxon>Eukaryota</taxon>
        <taxon>Metazoa</taxon>
        <taxon>Ecdysozoa</taxon>
        <taxon>Arthropoda</taxon>
        <taxon>Hexapoda</taxon>
        <taxon>Insecta</taxon>
        <taxon>Pterygota</taxon>
        <taxon>Neoptera</taxon>
        <taxon>Paraneoptera</taxon>
        <taxon>Hemiptera</taxon>
        <taxon>Sternorrhyncha</taxon>
        <taxon>Aphidomorpha</taxon>
        <taxon>Aphidoidea</taxon>
        <taxon>Aphididae</taxon>
        <taxon>Sipha</taxon>
    </lineage>
</organism>
<dbReference type="SUPFAM" id="SSF53098">
    <property type="entry name" value="Ribonuclease H-like"/>
    <property type="match status" value="1"/>
</dbReference>
<accession>A0A8B8FWH4</accession>
<keyword evidence="2" id="KW-0812">Transmembrane</keyword>
<evidence type="ECO:0000256" key="1">
    <source>
        <dbReference type="SAM" id="MobiDB-lite"/>
    </source>
</evidence>
<feature type="transmembrane region" description="Helical" evidence="2">
    <location>
        <begin position="30"/>
        <end position="47"/>
    </location>
</feature>
<dbReference type="GeneID" id="112686562"/>
<dbReference type="AlphaFoldDB" id="A0A8B8FWH4"/>
<evidence type="ECO:0000256" key="2">
    <source>
        <dbReference type="SAM" id="Phobius"/>
    </source>
</evidence>
<keyword evidence="3" id="KW-1185">Reference proteome</keyword>
<dbReference type="RefSeq" id="XP_025414695.1">
    <property type="nucleotide sequence ID" value="XM_025558910.1"/>
</dbReference>
<dbReference type="OrthoDB" id="6630171at2759"/>
<dbReference type="PANTHER" id="PTHR47501">
    <property type="entry name" value="TRANSPOSASE-RELATED"/>
    <property type="match status" value="1"/>
</dbReference>
<feature type="region of interest" description="Disordered" evidence="1">
    <location>
        <begin position="147"/>
        <end position="168"/>
    </location>
</feature>
<evidence type="ECO:0000313" key="3">
    <source>
        <dbReference type="Proteomes" id="UP000694846"/>
    </source>
</evidence>
<gene>
    <name evidence="4" type="primary">LOC112686562</name>
</gene>
<dbReference type="Proteomes" id="UP000694846">
    <property type="component" value="Unplaced"/>
</dbReference>
<protein>
    <submittedName>
        <fullName evidence="4">Uncharacterized protein LOC112686562</fullName>
    </submittedName>
</protein>
<feature type="compositionally biased region" description="Polar residues" evidence="1">
    <location>
        <begin position="158"/>
        <end position="168"/>
    </location>
</feature>
<reference evidence="4" key="1">
    <citation type="submission" date="2025-08" db="UniProtKB">
        <authorList>
            <consortium name="RefSeq"/>
        </authorList>
    </citation>
    <scope>IDENTIFICATION</scope>
    <source>
        <tissue evidence="4">Whole body</tissue>
    </source>
</reference>
<evidence type="ECO:0000313" key="4">
    <source>
        <dbReference type="RefSeq" id="XP_025414695.1"/>
    </source>
</evidence>
<keyword evidence="2" id="KW-0472">Membrane</keyword>
<proteinExistence type="predicted"/>
<sequence>MVQPHNTGNRERYGPPGNEQCCKFITWVRLIRIVFAVVCLTFLQILLNCNTMSDCDSPTEVDQVDQVADSEESVLPWPNYQQYFKVLRVIEDNFFNKKLEVKCLSCVGTKCYKVDSRSNSNIRKHLSTQHPKKIDHIDNTVNKNTTKRCNDGSLKHNAGSSLKQSDKNNQMKQPVFEDFLNNKKLTSQSTLDQLLQKFIVSANVPFRIIENPILKEIIGRGFPNKKIMTRPTLMKTIENDFQELSLKMRFEVSKCAHIASTADGWSIFKKSYIGITVTWINEDLSRSTRLLALRRLEGSHTYDILAKAMDAVYTEFEISDKLSYCTTDNGSNFVKCFKTFGHIFGDENTDTLLVNDAVDDDVEEIDAIDLNILNDEDHDLQYALPKHHRCCAHTINLIATTVIKHLFKIQKKLCLILHTKNSQEALLPSLPLYGTNKVAQLSQLI</sequence>
<keyword evidence="2" id="KW-1133">Transmembrane helix</keyword>